<name>A0A1C3RHA2_9PROT</name>
<dbReference type="STRING" id="1867952.MTBPR1_240004"/>
<dbReference type="PANTHER" id="PTHR46546:SF4">
    <property type="entry name" value="SHEWANELLA-LIKE PROTEIN PHOSPHATASE 1"/>
    <property type="match status" value="1"/>
</dbReference>
<dbReference type="Proteomes" id="UP000231658">
    <property type="component" value="Unassembled WGS sequence"/>
</dbReference>
<dbReference type="EMBL" id="FLYE01000017">
    <property type="protein sequence ID" value="SCA56592.1"/>
    <property type="molecule type" value="Genomic_DNA"/>
</dbReference>
<reference evidence="2 3" key="1">
    <citation type="submission" date="2016-07" db="EMBL/GenBank/DDBJ databases">
        <authorList>
            <person name="Lefevre C.T."/>
        </authorList>
    </citation>
    <scope>NUCLEOTIDE SEQUENCE [LARGE SCALE GENOMIC DNA]</scope>
    <source>
        <strain evidence="2">PR1</strain>
    </source>
</reference>
<dbReference type="Pfam" id="PF00149">
    <property type="entry name" value="Metallophos"/>
    <property type="match status" value="1"/>
</dbReference>
<accession>A0A1C3RHA2</accession>
<evidence type="ECO:0000313" key="3">
    <source>
        <dbReference type="Proteomes" id="UP000231658"/>
    </source>
</evidence>
<dbReference type="CDD" id="cd00838">
    <property type="entry name" value="MPP_superfamily"/>
    <property type="match status" value="1"/>
</dbReference>
<evidence type="ECO:0000313" key="2">
    <source>
        <dbReference type="EMBL" id="SCA56592.1"/>
    </source>
</evidence>
<proteinExistence type="predicted"/>
<keyword evidence="3" id="KW-1185">Reference proteome</keyword>
<feature type="domain" description="Calcineurin-like phosphoesterase" evidence="1">
    <location>
        <begin position="70"/>
        <end position="219"/>
    </location>
</feature>
<dbReference type="InterPro" id="IPR029052">
    <property type="entry name" value="Metallo-depent_PP-like"/>
</dbReference>
<organism evidence="2 3">
    <name type="scientific">Candidatus Terasakiella magnetica</name>
    <dbReference type="NCBI Taxonomy" id="1867952"/>
    <lineage>
        <taxon>Bacteria</taxon>
        <taxon>Pseudomonadati</taxon>
        <taxon>Pseudomonadota</taxon>
        <taxon>Alphaproteobacteria</taxon>
        <taxon>Rhodospirillales</taxon>
        <taxon>Terasakiellaceae</taxon>
        <taxon>Terasakiella</taxon>
    </lineage>
</organism>
<sequence>MRTIKAAHHIPRYHGKSWLSVGLPRKVKDWSSGKDKSIATDCTDEKSLSRTLKDLNAKNAWVWPKRKHFFFSDLHGDPDAFAASLVSSGGVKKTGPKACDFILSEQGKKANFIIGGDCFDKGPSSLNLLRTIHHLKKQGARVRVLAGNHDVRVLFGMVSVGRKQETTNEHFFIRTGQKIIPLLKEVWDEYLEGKKSLKDVPSKKKCRELLYPHAEWFEEFPKLAQGQLNSHQIERELSRIHKKNDSFEAKCEKAGLDLRKVYAAVQKWKELFLEPEGEFYWFFKQMRLTFKAGSFLFIHAGLDNVVAKQLSISGTRDLNRRFRHALKGDPYDFYYSPLCNTIRTKYRKSDHPFTNAGARHVRRCGISALIHGHRNLHYGQRIALRSNVLNFECDTTLDSSSRVNEKVRGRGAAVTILDPKGYILGISSDYPHIKVFHPQKTLSALQAQEKQKKVSR</sequence>
<evidence type="ECO:0000259" key="1">
    <source>
        <dbReference type="Pfam" id="PF00149"/>
    </source>
</evidence>
<dbReference type="AlphaFoldDB" id="A0A1C3RHA2"/>
<dbReference type="OrthoDB" id="9807890at2"/>
<dbReference type="Gene3D" id="3.60.21.10">
    <property type="match status" value="1"/>
</dbReference>
<gene>
    <name evidence="2" type="ORF">MTBPR1_240004</name>
</gene>
<dbReference type="GO" id="GO:0016787">
    <property type="term" value="F:hydrolase activity"/>
    <property type="evidence" value="ECO:0007669"/>
    <property type="project" value="InterPro"/>
</dbReference>
<dbReference type="SUPFAM" id="SSF56300">
    <property type="entry name" value="Metallo-dependent phosphatases"/>
    <property type="match status" value="1"/>
</dbReference>
<dbReference type="RefSeq" id="WP_069188692.1">
    <property type="nucleotide sequence ID" value="NZ_FLYE01000017.1"/>
</dbReference>
<protein>
    <submittedName>
        <fullName evidence="2">Metallophosphoesterase-like protein</fullName>
    </submittedName>
</protein>
<dbReference type="InterPro" id="IPR004843">
    <property type="entry name" value="Calcineurin-like_PHP"/>
</dbReference>
<dbReference type="PANTHER" id="PTHR46546">
    <property type="entry name" value="SHEWANELLA-LIKE PROTEIN PHOSPHATASE 1"/>
    <property type="match status" value="1"/>
</dbReference>